<organism evidence="3 4">
    <name type="scientific">Suillus placidus</name>
    <dbReference type="NCBI Taxonomy" id="48579"/>
    <lineage>
        <taxon>Eukaryota</taxon>
        <taxon>Fungi</taxon>
        <taxon>Dikarya</taxon>
        <taxon>Basidiomycota</taxon>
        <taxon>Agaricomycotina</taxon>
        <taxon>Agaricomycetes</taxon>
        <taxon>Agaricomycetidae</taxon>
        <taxon>Boletales</taxon>
        <taxon>Suillineae</taxon>
        <taxon>Suillaceae</taxon>
        <taxon>Suillus</taxon>
    </lineage>
</organism>
<feature type="region of interest" description="Disordered" evidence="1">
    <location>
        <begin position="139"/>
        <end position="172"/>
    </location>
</feature>
<evidence type="ECO:0000256" key="2">
    <source>
        <dbReference type="SAM" id="SignalP"/>
    </source>
</evidence>
<feature type="chain" id="PRO_5040442680" evidence="2">
    <location>
        <begin position="22"/>
        <end position="322"/>
    </location>
</feature>
<name>A0A9P7A005_9AGAM</name>
<evidence type="ECO:0000256" key="1">
    <source>
        <dbReference type="SAM" id="MobiDB-lite"/>
    </source>
</evidence>
<feature type="compositionally biased region" description="Polar residues" evidence="1">
    <location>
        <begin position="150"/>
        <end position="168"/>
    </location>
</feature>
<gene>
    <name evidence="3" type="ORF">EV702DRAFT_1043732</name>
</gene>
<dbReference type="EMBL" id="JABBWD010000012">
    <property type="protein sequence ID" value="KAG1779247.1"/>
    <property type="molecule type" value="Genomic_DNA"/>
</dbReference>
<dbReference type="Proteomes" id="UP000714275">
    <property type="component" value="Unassembled WGS sequence"/>
</dbReference>
<evidence type="ECO:0000313" key="4">
    <source>
        <dbReference type="Proteomes" id="UP000714275"/>
    </source>
</evidence>
<reference evidence="3" key="1">
    <citation type="journal article" date="2020" name="New Phytol.">
        <title>Comparative genomics reveals dynamic genome evolution in host specialist ectomycorrhizal fungi.</title>
        <authorList>
            <person name="Lofgren L.A."/>
            <person name="Nguyen N.H."/>
            <person name="Vilgalys R."/>
            <person name="Ruytinx J."/>
            <person name="Liao H.L."/>
            <person name="Branco S."/>
            <person name="Kuo A."/>
            <person name="LaButti K."/>
            <person name="Lipzen A."/>
            <person name="Andreopoulos W."/>
            <person name="Pangilinan J."/>
            <person name="Riley R."/>
            <person name="Hundley H."/>
            <person name="Na H."/>
            <person name="Barry K."/>
            <person name="Grigoriev I.V."/>
            <person name="Stajich J.E."/>
            <person name="Kennedy P.G."/>
        </authorList>
    </citation>
    <scope>NUCLEOTIDE SEQUENCE</scope>
    <source>
        <strain evidence="3">DOB743</strain>
    </source>
</reference>
<protein>
    <submittedName>
        <fullName evidence="3">Uncharacterized protein</fullName>
    </submittedName>
</protein>
<keyword evidence="4" id="KW-1185">Reference proteome</keyword>
<keyword evidence="2" id="KW-0732">Signal</keyword>
<evidence type="ECO:0000313" key="3">
    <source>
        <dbReference type="EMBL" id="KAG1779247.1"/>
    </source>
</evidence>
<sequence length="322" mass="34424">MRFSSAVVLAVVVALASSISAMPTDTSIGLCPVFCHKSSECSTCFYTKCCSGSAERVRAISSLKYYSLVLILGSSSTYDSESVAVVFESKSKSRSELGSRQAPLDDSLNYLQPPPLPIVSSPPRSRASTVHFLFKHGDPDQNARAESAQHAPNTNGIPHNALPTQYTHAQKHPPPQLALVVESSTTFPAYIVSDRQGIDVLEELNTAQIACYDVTAAGQQPLRRIIQNWIEVLTVGMAQPVCGDAAGATVTDANAHVDQSACSSMALHRLSVKQKIQQCSAAASTGVAEIDDAKAAAMARTIAGEKRIVCEDVMWDQINLQD</sequence>
<proteinExistence type="predicted"/>
<comment type="caution">
    <text evidence="3">The sequence shown here is derived from an EMBL/GenBank/DDBJ whole genome shotgun (WGS) entry which is preliminary data.</text>
</comment>
<accession>A0A9P7A005</accession>
<feature type="signal peptide" evidence="2">
    <location>
        <begin position="1"/>
        <end position="21"/>
    </location>
</feature>
<dbReference type="AlphaFoldDB" id="A0A9P7A005"/>